<organism evidence="1 2">
    <name type="scientific">Racocetra persica</name>
    <dbReference type="NCBI Taxonomy" id="160502"/>
    <lineage>
        <taxon>Eukaryota</taxon>
        <taxon>Fungi</taxon>
        <taxon>Fungi incertae sedis</taxon>
        <taxon>Mucoromycota</taxon>
        <taxon>Glomeromycotina</taxon>
        <taxon>Glomeromycetes</taxon>
        <taxon>Diversisporales</taxon>
        <taxon>Gigasporaceae</taxon>
        <taxon>Racocetra</taxon>
    </lineage>
</organism>
<dbReference type="EMBL" id="CAJVQC010091435">
    <property type="protein sequence ID" value="CAG8825976.1"/>
    <property type="molecule type" value="Genomic_DNA"/>
</dbReference>
<evidence type="ECO:0000313" key="1">
    <source>
        <dbReference type="EMBL" id="CAG8825976.1"/>
    </source>
</evidence>
<protein>
    <submittedName>
        <fullName evidence="1">1007_t:CDS:1</fullName>
    </submittedName>
</protein>
<comment type="caution">
    <text evidence="1">The sequence shown here is derived from an EMBL/GenBank/DDBJ whole genome shotgun (WGS) entry which is preliminary data.</text>
</comment>
<accession>A0ACA9S7J3</accession>
<keyword evidence="2" id="KW-1185">Reference proteome</keyword>
<proteinExistence type="predicted"/>
<sequence length="46" mass="5451">VRVNKDFNNLGFGQIGFVLKEYVLRGEYDHIPYINLFTHAKGYTFR</sequence>
<name>A0ACA9S7J3_9GLOM</name>
<dbReference type="Proteomes" id="UP000789920">
    <property type="component" value="Unassembled WGS sequence"/>
</dbReference>
<feature type="non-terminal residue" evidence="1">
    <location>
        <position position="1"/>
    </location>
</feature>
<gene>
    <name evidence="1" type="ORF">RPERSI_LOCUS26626</name>
</gene>
<reference evidence="1" key="1">
    <citation type="submission" date="2021-06" db="EMBL/GenBank/DDBJ databases">
        <authorList>
            <person name="Kallberg Y."/>
            <person name="Tangrot J."/>
            <person name="Rosling A."/>
        </authorList>
    </citation>
    <scope>NUCLEOTIDE SEQUENCE</scope>
    <source>
        <strain evidence="1">MA461A</strain>
    </source>
</reference>
<feature type="non-terminal residue" evidence="1">
    <location>
        <position position="46"/>
    </location>
</feature>
<evidence type="ECO:0000313" key="2">
    <source>
        <dbReference type="Proteomes" id="UP000789920"/>
    </source>
</evidence>